<dbReference type="Pfam" id="PF20665">
    <property type="entry name" value="Zw10_middle"/>
    <property type="match status" value="1"/>
</dbReference>
<dbReference type="GO" id="GO:0006888">
    <property type="term" value="P:endoplasmic reticulum to Golgi vesicle-mediated transport"/>
    <property type="evidence" value="ECO:0007669"/>
    <property type="project" value="TreeGrafter"/>
</dbReference>
<feature type="domain" description="Centromere/kinetochore protein zw10 middle" evidence="3">
    <location>
        <begin position="180"/>
        <end position="353"/>
    </location>
</feature>
<keyword evidence="5" id="KW-1185">Reference proteome</keyword>
<proteinExistence type="predicted"/>
<dbReference type="Pfam" id="PF06248">
    <property type="entry name" value="Zw10_N"/>
    <property type="match status" value="1"/>
</dbReference>
<keyword evidence="1" id="KW-0175">Coiled coil</keyword>
<protein>
    <submittedName>
        <fullName evidence="4">Centromere/kinetochore protein zw10</fullName>
    </submittedName>
</protein>
<evidence type="ECO:0000259" key="2">
    <source>
        <dbReference type="Pfam" id="PF06248"/>
    </source>
</evidence>
<dbReference type="OrthoDB" id="534815at2759"/>
<comment type="caution">
    <text evidence="4">The sequence shown here is derived from an EMBL/GenBank/DDBJ whole genome shotgun (WGS) entry which is preliminary data.</text>
</comment>
<dbReference type="GO" id="GO:0005737">
    <property type="term" value="C:cytoplasm"/>
    <property type="evidence" value="ECO:0007669"/>
    <property type="project" value="GOC"/>
</dbReference>
<dbReference type="InterPro" id="IPR009361">
    <property type="entry name" value="Zw10_N"/>
</dbReference>
<feature type="domain" description="Centromere/kinetochore protein zw10 N-terminal" evidence="2">
    <location>
        <begin position="17"/>
        <end position="96"/>
    </location>
</feature>
<organism evidence="4 5">
    <name type="scientific">Amphibalanus amphitrite</name>
    <name type="common">Striped barnacle</name>
    <name type="synonym">Balanus amphitrite</name>
    <dbReference type="NCBI Taxonomy" id="1232801"/>
    <lineage>
        <taxon>Eukaryota</taxon>
        <taxon>Metazoa</taxon>
        <taxon>Ecdysozoa</taxon>
        <taxon>Arthropoda</taxon>
        <taxon>Crustacea</taxon>
        <taxon>Multicrustacea</taxon>
        <taxon>Cirripedia</taxon>
        <taxon>Thoracica</taxon>
        <taxon>Thoracicalcarea</taxon>
        <taxon>Balanomorpha</taxon>
        <taxon>Balanoidea</taxon>
        <taxon>Balanidae</taxon>
        <taxon>Amphibalaninae</taxon>
        <taxon>Amphibalanus</taxon>
    </lineage>
</organism>
<dbReference type="InterPro" id="IPR048344">
    <property type="entry name" value="Zw10_middle"/>
</dbReference>
<feature type="coiled-coil region" evidence="1">
    <location>
        <begin position="35"/>
        <end position="130"/>
    </location>
</feature>
<evidence type="ECO:0000256" key="1">
    <source>
        <dbReference type="SAM" id="Coils"/>
    </source>
</evidence>
<dbReference type="EMBL" id="VIIS01001804">
    <property type="protein sequence ID" value="KAF0292561.1"/>
    <property type="molecule type" value="Genomic_DNA"/>
</dbReference>
<evidence type="ECO:0000313" key="5">
    <source>
        <dbReference type="Proteomes" id="UP000440578"/>
    </source>
</evidence>
<accession>A0A6A4VTB0</accession>
<sequence>MESFHEAGHHSGNFDDIKTLIESKHVDLKSEVAKGQALQEKIQDMTAQMDDLNTRITSEIRPALSDSTEQLQRATAELAETTELLQLVEQLLQLGRQLAATRRLQQAGQLAEAADRVSELRQQTQRLEERTGHQVSLLSDLRDQALVQEEAVLHALVCRWRAAFSWDDSDAVLTVRPAGLEDTAAGLRRLGRLGRHLERLSEAVLGRLAAPLVAGGRLQRRRDADSLTLSVSAAEPEPEPEPGAVYAALTELVTALAEAALAGPLLAEFGALAGPALAQRLVDGPLAAAIPSGPQQRAAFDTVIESTERFSAALAELGFWDRSDSLLAYVSDVDRLMVDRVCADRLAAGRRLLAAPLHVTIPVGGGPPAADGPEPPDGALTDCLYRLPRCRVR</sequence>
<dbReference type="PANTHER" id="PTHR12205">
    <property type="entry name" value="CENTROMERE/KINETOCHORE PROTEIN ZW10"/>
    <property type="match status" value="1"/>
</dbReference>
<name>A0A6A4VTB0_AMPAM</name>
<dbReference type="PANTHER" id="PTHR12205:SF0">
    <property type="entry name" value="CENTROMERE_KINETOCHORE PROTEIN ZW10 HOMOLOG"/>
    <property type="match status" value="1"/>
</dbReference>
<dbReference type="GO" id="GO:0005634">
    <property type="term" value="C:nucleus"/>
    <property type="evidence" value="ECO:0007669"/>
    <property type="project" value="InterPro"/>
</dbReference>
<dbReference type="GO" id="GO:0007094">
    <property type="term" value="P:mitotic spindle assembly checkpoint signaling"/>
    <property type="evidence" value="ECO:0007669"/>
    <property type="project" value="TreeGrafter"/>
</dbReference>
<evidence type="ECO:0000259" key="3">
    <source>
        <dbReference type="Pfam" id="PF20665"/>
    </source>
</evidence>
<dbReference type="AlphaFoldDB" id="A0A6A4VTB0"/>
<evidence type="ECO:0000313" key="4">
    <source>
        <dbReference type="EMBL" id="KAF0292561.1"/>
    </source>
</evidence>
<reference evidence="4 5" key="1">
    <citation type="submission" date="2019-07" db="EMBL/GenBank/DDBJ databases">
        <title>Draft genome assembly of a fouling barnacle, Amphibalanus amphitrite (Darwin, 1854): The first reference genome for Thecostraca.</title>
        <authorList>
            <person name="Kim W."/>
        </authorList>
    </citation>
    <scope>NUCLEOTIDE SEQUENCE [LARGE SCALE GENOMIC DNA]</scope>
    <source>
        <strain evidence="4">SNU_AA5</strain>
        <tissue evidence="4">Soma without cirri and trophi</tissue>
    </source>
</reference>
<dbReference type="Proteomes" id="UP000440578">
    <property type="component" value="Unassembled WGS sequence"/>
</dbReference>
<gene>
    <name evidence="4" type="primary">Zw10</name>
    <name evidence="4" type="ORF">FJT64_009456</name>
</gene>
<dbReference type="GO" id="GO:1990423">
    <property type="term" value="C:RZZ complex"/>
    <property type="evidence" value="ECO:0007669"/>
    <property type="project" value="TreeGrafter"/>
</dbReference>